<evidence type="ECO:0000256" key="3">
    <source>
        <dbReference type="ARBA" id="ARBA00022679"/>
    </source>
</evidence>
<dbReference type="Proteomes" id="UP000291422">
    <property type="component" value="Unassembled WGS sequence"/>
</dbReference>
<comment type="similarity">
    <text evidence="1">Belongs to the glycosyltransferase 34 family.</text>
</comment>
<dbReference type="GO" id="GO:0016757">
    <property type="term" value="F:glycosyltransferase activity"/>
    <property type="evidence" value="ECO:0007669"/>
    <property type="project" value="UniProtKB-KW"/>
</dbReference>
<protein>
    <recommendedName>
        <fullName evidence="7">Galactosyl transferase GMA12/MNN10 family protein</fullName>
    </recommendedName>
</protein>
<dbReference type="GO" id="GO:0000139">
    <property type="term" value="C:Golgi membrane"/>
    <property type="evidence" value="ECO:0007669"/>
    <property type="project" value="TreeGrafter"/>
</dbReference>
<keyword evidence="4" id="KW-0812">Transmembrane</keyword>
<dbReference type="InterPro" id="IPR029044">
    <property type="entry name" value="Nucleotide-diphossugar_trans"/>
</dbReference>
<evidence type="ECO:0000313" key="5">
    <source>
        <dbReference type="EMBL" id="RYN80229.1"/>
    </source>
</evidence>
<dbReference type="Pfam" id="PF05637">
    <property type="entry name" value="Glyco_transf_34"/>
    <property type="match status" value="1"/>
</dbReference>
<proteinExistence type="inferred from homology"/>
<dbReference type="AlphaFoldDB" id="A0A4Q4NQP2"/>
<dbReference type="SUPFAM" id="SSF53448">
    <property type="entry name" value="Nucleotide-diphospho-sugar transferases"/>
    <property type="match status" value="1"/>
</dbReference>
<dbReference type="EMBL" id="PDXD01000004">
    <property type="protein sequence ID" value="RYN80229.1"/>
    <property type="molecule type" value="Genomic_DNA"/>
</dbReference>
<gene>
    <name evidence="5" type="ORF">AA0117_g3178</name>
</gene>
<keyword evidence="4" id="KW-0472">Membrane</keyword>
<evidence type="ECO:0008006" key="7">
    <source>
        <dbReference type="Google" id="ProtNLM"/>
    </source>
</evidence>
<evidence type="ECO:0000256" key="2">
    <source>
        <dbReference type="ARBA" id="ARBA00022676"/>
    </source>
</evidence>
<dbReference type="Gene3D" id="3.90.550.10">
    <property type="entry name" value="Spore Coat Polysaccharide Biosynthesis Protein SpsA, Chain A"/>
    <property type="match status" value="1"/>
</dbReference>
<keyword evidence="3" id="KW-0808">Transferase</keyword>
<feature type="transmembrane region" description="Helical" evidence="4">
    <location>
        <begin position="35"/>
        <end position="52"/>
    </location>
</feature>
<evidence type="ECO:0000256" key="4">
    <source>
        <dbReference type="SAM" id="Phobius"/>
    </source>
</evidence>
<dbReference type="FunFam" id="3.90.550.10:FF:000237">
    <property type="entry name" value="WGS project CABT00000000 data, contig 2.1"/>
    <property type="match status" value="1"/>
</dbReference>
<name>A0A4Q4NQP2_ALTAL</name>
<evidence type="ECO:0000256" key="1">
    <source>
        <dbReference type="ARBA" id="ARBA00005664"/>
    </source>
</evidence>
<sequence length="383" mass="44637">MSRFPNEEYSSFPLTSTSIHSEAMYASPRFLNCKFFTWVSFLLIGFPFILLWNQTSLENLSVQYARPHPKLIPQFVAHGDSKCLPEVSPELIEEATTKRATCRKYSPFATGRVRIATVTAHFGKSKEYYQKAFRTHLLHALVHGTEVRVMCDPIVDDLWNKPAFILNLLMREMLKPAKERLEWIQWVDRDTIILDQCRPISSFLPPEKARFGSWWRRDDEQLQTPANTTHMLVTKDWNGLNNGIFLLRVNSWAIELFTAILAFRHYNPGVDLPFTEQSAMEHVLQTDQFRDGARFVPQHWFNGYEEGGAQKFEEREDVEGLDERHVRRGDYLVHFAGRGKRGDLLNEWSEMLNKSDNVWEKGRVQRDVSGEVEAFWRDLGYGT</sequence>
<dbReference type="VEuPathDB" id="FungiDB:CC77DRAFT_1034599"/>
<keyword evidence="4" id="KW-1133">Transmembrane helix</keyword>
<accession>A0A4Q4NQP2</accession>
<dbReference type="PANTHER" id="PTHR31306">
    <property type="entry name" value="ALPHA-1,6-MANNOSYLTRANSFERASE MNN11-RELATED"/>
    <property type="match status" value="1"/>
</dbReference>
<evidence type="ECO:0000313" key="6">
    <source>
        <dbReference type="Proteomes" id="UP000291422"/>
    </source>
</evidence>
<dbReference type="GO" id="GO:0006487">
    <property type="term" value="P:protein N-linked glycosylation"/>
    <property type="evidence" value="ECO:0007669"/>
    <property type="project" value="TreeGrafter"/>
</dbReference>
<organism evidence="5 6">
    <name type="scientific">Alternaria alternata</name>
    <name type="common">Alternaria rot fungus</name>
    <name type="synonym">Torula alternata</name>
    <dbReference type="NCBI Taxonomy" id="5599"/>
    <lineage>
        <taxon>Eukaryota</taxon>
        <taxon>Fungi</taxon>
        <taxon>Dikarya</taxon>
        <taxon>Ascomycota</taxon>
        <taxon>Pezizomycotina</taxon>
        <taxon>Dothideomycetes</taxon>
        <taxon>Pleosporomycetidae</taxon>
        <taxon>Pleosporales</taxon>
        <taxon>Pleosporineae</taxon>
        <taxon>Pleosporaceae</taxon>
        <taxon>Alternaria</taxon>
        <taxon>Alternaria sect. Alternaria</taxon>
        <taxon>Alternaria alternata complex</taxon>
    </lineage>
</organism>
<dbReference type="InterPro" id="IPR008630">
    <property type="entry name" value="Glyco_trans_34"/>
</dbReference>
<reference evidence="6" key="1">
    <citation type="journal article" date="2019" name="bioRxiv">
        <title>Genomics, evolutionary history and diagnostics of the Alternaria alternata species group including apple and Asian pear pathotypes.</title>
        <authorList>
            <person name="Armitage A.D."/>
            <person name="Cockerton H.M."/>
            <person name="Sreenivasaprasad S."/>
            <person name="Woodhall J.W."/>
            <person name="Lane C.R."/>
            <person name="Harrison R.J."/>
            <person name="Clarkson J.P."/>
        </authorList>
    </citation>
    <scope>NUCLEOTIDE SEQUENCE [LARGE SCALE GENOMIC DNA]</scope>
    <source>
        <strain evidence="6">FERA 1177</strain>
    </source>
</reference>
<keyword evidence="2" id="KW-0328">Glycosyltransferase</keyword>
<dbReference type="PANTHER" id="PTHR31306:SF8">
    <property type="entry name" value="GLYCOSYLTRANSFERASE FAMILY 34 PROTEIN"/>
    <property type="match status" value="1"/>
</dbReference>
<comment type="caution">
    <text evidence="5">The sequence shown here is derived from an EMBL/GenBank/DDBJ whole genome shotgun (WGS) entry which is preliminary data.</text>
</comment>